<feature type="compositionally biased region" description="Gly residues" evidence="1">
    <location>
        <begin position="222"/>
        <end position="232"/>
    </location>
</feature>
<organism evidence="2">
    <name type="scientific">bioreactor metagenome</name>
    <dbReference type="NCBI Taxonomy" id="1076179"/>
    <lineage>
        <taxon>unclassified sequences</taxon>
        <taxon>metagenomes</taxon>
        <taxon>ecological metagenomes</taxon>
    </lineage>
</organism>
<feature type="compositionally biased region" description="Basic and acidic residues" evidence="1">
    <location>
        <begin position="47"/>
        <end position="90"/>
    </location>
</feature>
<sequence>MSHASHHEPGQEEGYARHEGDKHRNRENHHQVGQDLPGKGKNPHFGEAVHGEEAHPHRRGQVADHDEQRHHHAEIDDIYAEHVRHGHEDGQGDEEDGVALDEAAQQQHHPHHDEQHMGLARSQGDQSRDDLVGDLLVNDEPAEEVGRRDDEEQAHRLVERREENARKVPEFQVPVGEAQDGGIDAHRHRSLRGGEEAGHDAPDDDHRRHEGPEGPPEACPGIPGGSPAGGAGIVSLLGQNGEGGHHPQTHDDAGKKARHEEPGHGDPGDGSVEDEGDARRDHRPDHGGRRHEGGGDRRVIAVVHHGLVLDLSEPRRVGHGGSGHTREDDAGDDVHLAQAPGNVPHHGAREAEDAPGDAAGVHEVAGEDEEGNGQEGEARGAEVHPVGQHCQKTALAEKGEENHRGEADRCDHRYVDGQQADKDGKN</sequence>
<evidence type="ECO:0000313" key="2">
    <source>
        <dbReference type="EMBL" id="MPM13103.1"/>
    </source>
</evidence>
<evidence type="ECO:0000256" key="1">
    <source>
        <dbReference type="SAM" id="MobiDB-lite"/>
    </source>
</evidence>
<feature type="compositionally biased region" description="Basic and acidic residues" evidence="1">
    <location>
        <begin position="192"/>
        <end position="212"/>
    </location>
</feature>
<feature type="compositionally biased region" description="Basic and acidic residues" evidence="1">
    <location>
        <begin position="243"/>
        <end position="267"/>
    </location>
</feature>
<name>A0A644XG18_9ZZZZ</name>
<feature type="compositionally biased region" description="Basic and acidic residues" evidence="1">
    <location>
        <begin position="277"/>
        <end position="299"/>
    </location>
</feature>
<feature type="compositionally biased region" description="Basic and acidic residues" evidence="1">
    <location>
        <begin position="144"/>
        <end position="169"/>
    </location>
</feature>
<feature type="region of interest" description="Disordered" evidence="1">
    <location>
        <begin position="1"/>
        <end position="426"/>
    </location>
</feature>
<feature type="compositionally biased region" description="Basic and acidic residues" evidence="1">
    <location>
        <begin position="395"/>
        <end position="426"/>
    </location>
</feature>
<proteinExistence type="predicted"/>
<protein>
    <recommendedName>
        <fullName evidence="3">Sarcoplasmic reticulum histidine-rich calcium-binding protein-like</fullName>
    </recommendedName>
</protein>
<gene>
    <name evidence="2" type="ORF">SDC9_59458</name>
</gene>
<dbReference type="AlphaFoldDB" id="A0A644XG18"/>
<evidence type="ECO:0008006" key="3">
    <source>
        <dbReference type="Google" id="ProtNLM"/>
    </source>
</evidence>
<reference evidence="2" key="1">
    <citation type="submission" date="2019-08" db="EMBL/GenBank/DDBJ databases">
        <authorList>
            <person name="Kucharzyk K."/>
            <person name="Murdoch R.W."/>
            <person name="Higgins S."/>
            <person name="Loffler F."/>
        </authorList>
    </citation>
    <scope>NUCLEOTIDE SEQUENCE</scope>
</reference>
<accession>A0A644XG18</accession>
<feature type="compositionally biased region" description="Basic and acidic residues" evidence="1">
    <location>
        <begin position="1"/>
        <end position="32"/>
    </location>
</feature>
<feature type="compositionally biased region" description="Basic and acidic residues" evidence="1">
    <location>
        <begin position="324"/>
        <end position="335"/>
    </location>
</feature>
<dbReference type="EMBL" id="VSSQ01002068">
    <property type="protein sequence ID" value="MPM13103.1"/>
    <property type="molecule type" value="Genomic_DNA"/>
</dbReference>
<comment type="caution">
    <text evidence="2">The sequence shown here is derived from an EMBL/GenBank/DDBJ whole genome shotgun (WGS) entry which is preliminary data.</text>
</comment>